<reference evidence="9" key="1">
    <citation type="submission" date="2015-09" db="EMBL/GenBank/DDBJ databases">
        <authorList>
            <consortium name="Pathogen Informatics"/>
        </authorList>
    </citation>
    <scope>NUCLEOTIDE SEQUENCE</scope>
    <source>
        <strain evidence="9">2789STDY5834896</strain>
    </source>
</reference>
<dbReference type="Pfam" id="PF03951">
    <property type="entry name" value="Gln-synt_N"/>
    <property type="match status" value="1"/>
</dbReference>
<dbReference type="SUPFAM" id="SSF55931">
    <property type="entry name" value="Glutamine synthetase/guanido kinase"/>
    <property type="match status" value="1"/>
</dbReference>
<dbReference type="AlphaFoldDB" id="A0A1C6IIY5"/>
<dbReference type="PROSITE" id="PS51987">
    <property type="entry name" value="GS_CATALYTIC"/>
    <property type="match status" value="1"/>
</dbReference>
<keyword evidence="2 9" id="KW-0436">Ligase</keyword>
<dbReference type="PANTHER" id="PTHR43785">
    <property type="entry name" value="GAMMA-GLUTAMYLPUTRESCINE SYNTHETASE"/>
    <property type="match status" value="1"/>
</dbReference>
<evidence type="ECO:0000256" key="1">
    <source>
        <dbReference type="ARBA" id="ARBA00009897"/>
    </source>
</evidence>
<dbReference type="SUPFAM" id="SSF54368">
    <property type="entry name" value="Glutamine synthetase, N-terminal domain"/>
    <property type="match status" value="1"/>
</dbReference>
<dbReference type="GO" id="GO:0004356">
    <property type="term" value="F:glutamine synthetase activity"/>
    <property type="evidence" value="ECO:0007669"/>
    <property type="project" value="UniProtKB-EC"/>
</dbReference>
<keyword evidence="4" id="KW-0067">ATP-binding</keyword>
<accession>A0A1C6IIY5</accession>
<dbReference type="Pfam" id="PF00120">
    <property type="entry name" value="Gln-synt_C"/>
    <property type="match status" value="1"/>
</dbReference>
<feature type="domain" description="GS catalytic" evidence="8">
    <location>
        <begin position="107"/>
        <end position="439"/>
    </location>
</feature>
<dbReference type="SMART" id="SM01230">
    <property type="entry name" value="Gln-synt_C"/>
    <property type="match status" value="1"/>
</dbReference>
<protein>
    <submittedName>
        <fullName evidence="9">Glutamine synthetase</fullName>
        <ecNumber evidence="9">6.3.1.2</ecNumber>
    </submittedName>
</protein>
<dbReference type="InterPro" id="IPR036651">
    <property type="entry name" value="Gln_synt_N_sf"/>
</dbReference>
<dbReference type="InterPro" id="IPR008147">
    <property type="entry name" value="Gln_synt_N"/>
</dbReference>
<evidence type="ECO:0000256" key="4">
    <source>
        <dbReference type="ARBA" id="ARBA00022840"/>
    </source>
</evidence>
<dbReference type="EMBL" id="FMHG01000001">
    <property type="protein sequence ID" value="SCJ69856.1"/>
    <property type="molecule type" value="Genomic_DNA"/>
</dbReference>
<name>A0A1C6IIY5_9FIRM</name>
<sequence length="439" mass="49364">MDYTVQEILQFVEENDVKFVRLAFCDMFGSLKNIAIMAGELPRAFADGISFDASAVEGFMNVEESDLFLFPDPSTMAILPWRPQQGRVLRFYCDIRHPDGRTFDGDGRALLRRAVADLEQAGYRCQIGAECEFYLFETDEHQNPTGTPHDRAGYFDTAPMDRGENIRREICLTMEEMGLRPESSHHEQGPGQNEVDFAYTGALTAADNLVTFKSLVRVLAAQNGLYASFMPKPLKKHSGSGLHVNMSLQKDGQNIFVPAGQGHSPQAESFIAGILDRIAEITLFCNPLTNSYRRLGAFEAPKYISWSHQNRSQLIRIPAAQGEKARMELRSPDPSCNPYVVFALLIWAGLEGIVQQKPLGAPLDLNTYSADKAALSGVQPLPDSLGRALQLAQQSDFVREHLPARMIRQMVDAKRRSWEGCTSAEDRDRYERDRYFYYI</sequence>
<organism evidence="9">
    <name type="scientific">uncultured Anaerotruncus sp</name>
    <dbReference type="NCBI Taxonomy" id="905011"/>
    <lineage>
        <taxon>Bacteria</taxon>
        <taxon>Bacillati</taxon>
        <taxon>Bacillota</taxon>
        <taxon>Clostridia</taxon>
        <taxon>Eubacteriales</taxon>
        <taxon>Oscillospiraceae</taxon>
        <taxon>Anaerotruncus</taxon>
        <taxon>environmental samples</taxon>
    </lineage>
</organism>
<evidence type="ECO:0000259" key="8">
    <source>
        <dbReference type="PROSITE" id="PS51987"/>
    </source>
</evidence>
<keyword evidence="3" id="KW-0547">Nucleotide-binding</keyword>
<evidence type="ECO:0000256" key="5">
    <source>
        <dbReference type="PROSITE-ProRule" id="PRU01330"/>
    </source>
</evidence>
<comment type="similarity">
    <text evidence="1 5 6">Belongs to the glutamine synthetase family.</text>
</comment>
<evidence type="ECO:0000259" key="7">
    <source>
        <dbReference type="PROSITE" id="PS51986"/>
    </source>
</evidence>
<gene>
    <name evidence="9" type="primary">glnA_2</name>
    <name evidence="9" type="ORF">SAMEA3545359_01482</name>
</gene>
<feature type="domain" description="GS beta-grasp" evidence="7">
    <location>
        <begin position="15"/>
        <end position="100"/>
    </location>
</feature>
<dbReference type="EC" id="6.3.1.2" evidence="9"/>
<evidence type="ECO:0000313" key="9">
    <source>
        <dbReference type="EMBL" id="SCJ69856.1"/>
    </source>
</evidence>
<dbReference type="GO" id="GO:0006542">
    <property type="term" value="P:glutamine biosynthetic process"/>
    <property type="evidence" value="ECO:0007669"/>
    <property type="project" value="InterPro"/>
</dbReference>
<evidence type="ECO:0000256" key="6">
    <source>
        <dbReference type="RuleBase" id="RU000384"/>
    </source>
</evidence>
<dbReference type="PROSITE" id="PS51986">
    <property type="entry name" value="GS_BETA_GRASP"/>
    <property type="match status" value="1"/>
</dbReference>
<dbReference type="InterPro" id="IPR014746">
    <property type="entry name" value="Gln_synth/guanido_kin_cat_dom"/>
</dbReference>
<dbReference type="Gene3D" id="3.30.590.10">
    <property type="entry name" value="Glutamine synthetase/guanido kinase, catalytic domain"/>
    <property type="match status" value="1"/>
</dbReference>
<dbReference type="PANTHER" id="PTHR43785:SF12">
    <property type="entry name" value="TYPE-1 GLUTAMINE SYNTHETASE 2"/>
    <property type="match status" value="1"/>
</dbReference>
<dbReference type="GO" id="GO:0005524">
    <property type="term" value="F:ATP binding"/>
    <property type="evidence" value="ECO:0007669"/>
    <property type="project" value="UniProtKB-KW"/>
</dbReference>
<dbReference type="Gene3D" id="3.10.20.70">
    <property type="entry name" value="Glutamine synthetase, N-terminal domain"/>
    <property type="match status" value="1"/>
</dbReference>
<proteinExistence type="inferred from homology"/>
<dbReference type="InterPro" id="IPR008146">
    <property type="entry name" value="Gln_synth_cat_dom"/>
</dbReference>
<evidence type="ECO:0000256" key="2">
    <source>
        <dbReference type="ARBA" id="ARBA00022598"/>
    </source>
</evidence>
<evidence type="ECO:0000256" key="3">
    <source>
        <dbReference type="ARBA" id="ARBA00022741"/>
    </source>
</evidence>